<organism evidence="1 2">
    <name type="scientific">Belliella pelovolcani</name>
    <dbReference type="NCBI Taxonomy" id="529505"/>
    <lineage>
        <taxon>Bacteria</taxon>
        <taxon>Pseudomonadati</taxon>
        <taxon>Bacteroidota</taxon>
        <taxon>Cytophagia</taxon>
        <taxon>Cytophagales</taxon>
        <taxon>Cyclobacteriaceae</taxon>
        <taxon>Belliella</taxon>
    </lineage>
</organism>
<dbReference type="AlphaFoldDB" id="A0A1N7P1N7"/>
<name>A0A1N7P1N7_9BACT</name>
<sequence length="47" mass="5564">MILTLLLGMMMLFTSSYFSLQKKKFKQGVEVMNEFYSAELEKSFYIP</sequence>
<gene>
    <name evidence="1" type="ORF">SAMN05421761_11350</name>
</gene>
<evidence type="ECO:0000313" key="2">
    <source>
        <dbReference type="Proteomes" id="UP000186026"/>
    </source>
</evidence>
<reference evidence="2" key="1">
    <citation type="submission" date="2017-01" db="EMBL/GenBank/DDBJ databases">
        <authorList>
            <person name="Varghese N."/>
            <person name="Submissions S."/>
        </authorList>
    </citation>
    <scope>NUCLEOTIDE SEQUENCE [LARGE SCALE GENOMIC DNA]</scope>
    <source>
        <strain evidence="2">DSM 46698</strain>
    </source>
</reference>
<evidence type="ECO:0000313" key="1">
    <source>
        <dbReference type="EMBL" id="SIT04481.1"/>
    </source>
</evidence>
<proteinExistence type="predicted"/>
<dbReference type="STRING" id="529505.SAMN05421761_11350"/>
<dbReference type="Proteomes" id="UP000186026">
    <property type="component" value="Unassembled WGS sequence"/>
</dbReference>
<dbReference type="EMBL" id="FTOP01000013">
    <property type="protein sequence ID" value="SIT04481.1"/>
    <property type="molecule type" value="Genomic_DNA"/>
</dbReference>
<keyword evidence="2" id="KW-1185">Reference proteome</keyword>
<accession>A0A1N7P1N7</accession>
<protein>
    <submittedName>
        <fullName evidence="1">Uncharacterized protein</fullName>
    </submittedName>
</protein>